<dbReference type="Proteomes" id="UP001281761">
    <property type="component" value="Unassembled WGS sequence"/>
</dbReference>
<proteinExistence type="predicted"/>
<dbReference type="PRINTS" id="PR00344">
    <property type="entry name" value="BCTRLSENSOR"/>
</dbReference>
<comment type="catalytic activity">
    <reaction evidence="1">
        <text>ATP + protein L-histidine = ADP + protein N-phospho-L-histidine.</text>
        <dbReference type="EC" id="2.7.13.3"/>
    </reaction>
</comment>
<reference evidence="7 8" key="1">
    <citation type="journal article" date="2022" name="bioRxiv">
        <title>Genomics of Preaxostyla Flagellates Illuminates Evolutionary Transitions and the Path Towards Mitochondrial Loss.</title>
        <authorList>
            <person name="Novak L.V.F."/>
            <person name="Treitli S.C."/>
            <person name="Pyrih J."/>
            <person name="Halakuc P."/>
            <person name="Pipaliya S.V."/>
            <person name="Vacek V."/>
            <person name="Brzon O."/>
            <person name="Soukal P."/>
            <person name="Eme L."/>
            <person name="Dacks J.B."/>
            <person name="Karnkowska A."/>
            <person name="Elias M."/>
            <person name="Hampl V."/>
        </authorList>
    </citation>
    <scope>NUCLEOTIDE SEQUENCE [LARGE SCALE GENOMIC DNA]</scope>
    <source>
        <strain evidence="7">NAU3</strain>
        <tissue evidence="7">Gut</tissue>
    </source>
</reference>
<keyword evidence="3" id="KW-0808">Transferase</keyword>
<name>A0ABQ9WUF4_9EUKA</name>
<dbReference type="PANTHER" id="PTHR43711:SF1">
    <property type="entry name" value="HISTIDINE KINASE 1"/>
    <property type="match status" value="1"/>
</dbReference>
<evidence type="ECO:0000256" key="1">
    <source>
        <dbReference type="ARBA" id="ARBA00000085"/>
    </source>
</evidence>
<dbReference type="InterPro" id="IPR050736">
    <property type="entry name" value="Sensor_HK_Regulatory"/>
</dbReference>
<evidence type="ECO:0000313" key="7">
    <source>
        <dbReference type="EMBL" id="KAK2942958.1"/>
    </source>
</evidence>
<comment type="caution">
    <text evidence="7">The sequence shown here is derived from an EMBL/GenBank/DDBJ whole genome shotgun (WGS) entry which is preliminary data.</text>
</comment>
<evidence type="ECO:0000313" key="8">
    <source>
        <dbReference type="Proteomes" id="UP001281761"/>
    </source>
</evidence>
<dbReference type="SMART" id="SM00387">
    <property type="entry name" value="HATPase_c"/>
    <property type="match status" value="1"/>
</dbReference>
<protein>
    <recommendedName>
        <fullName evidence="2">histidine kinase</fullName>
        <ecNumber evidence="2">2.7.13.3</ecNumber>
    </recommendedName>
</protein>
<evidence type="ECO:0000256" key="3">
    <source>
        <dbReference type="ARBA" id="ARBA00022679"/>
    </source>
</evidence>
<dbReference type="InterPro" id="IPR005467">
    <property type="entry name" value="His_kinase_dom"/>
</dbReference>
<keyword evidence="8" id="KW-1185">Reference proteome</keyword>
<dbReference type="Gene3D" id="3.30.565.10">
    <property type="entry name" value="Histidine kinase-like ATPase, C-terminal domain"/>
    <property type="match status" value="1"/>
</dbReference>
<dbReference type="InterPro" id="IPR004358">
    <property type="entry name" value="Sig_transdc_His_kin-like_C"/>
</dbReference>
<sequence>MEGENFDDDVLDIEDGEVGTADEDSMKTVILDHELTLNTDDKTRLIFHSFSNLLTVVIDAIGKCRVVVNDVDSSIFAATLNFVTEIGKSLTSLDNTIQLLHKLPQLKGTIVRELEQAKQIYTEFEHKNKDRKELRKISKGFWKDIHWIETQLLPIVEIRTKEMMQRLALPGNAWVMYKTETLRKNMESVLLAVARGTQAISGIVFSEDARDKPGEMAIIMTFKGVQEGSVHLPPVFQDVMRDLIMNARKYSLPGATIWADMINDGQNLVVRIKDNGIGIMEDELEHIVDFGVRGSNAANRRTLGGGFGLTKAYFFTRQFGGEFKVQSGIGVGSIFTVTIPCPQSFRLMLPAKNQAKQAAIEKKKRETIPVEDSAIASAPMDTFTKKGKVPS</sequence>
<gene>
    <name evidence="7" type="ORF">BLNAU_22117</name>
</gene>
<dbReference type="EC" id="2.7.13.3" evidence="2"/>
<keyword evidence="4 7" id="KW-0418">Kinase</keyword>
<accession>A0ABQ9WUF4</accession>
<dbReference type="PANTHER" id="PTHR43711">
    <property type="entry name" value="TWO-COMPONENT HISTIDINE KINASE"/>
    <property type="match status" value="1"/>
</dbReference>
<dbReference type="SUPFAM" id="SSF55874">
    <property type="entry name" value="ATPase domain of HSP90 chaperone/DNA topoisomerase II/histidine kinase"/>
    <property type="match status" value="1"/>
</dbReference>
<organism evidence="7 8">
    <name type="scientific">Blattamonas nauphoetae</name>
    <dbReference type="NCBI Taxonomy" id="2049346"/>
    <lineage>
        <taxon>Eukaryota</taxon>
        <taxon>Metamonada</taxon>
        <taxon>Preaxostyla</taxon>
        <taxon>Oxymonadida</taxon>
        <taxon>Blattamonas</taxon>
    </lineage>
</organism>
<evidence type="ECO:0000259" key="6">
    <source>
        <dbReference type="PROSITE" id="PS50109"/>
    </source>
</evidence>
<evidence type="ECO:0000256" key="4">
    <source>
        <dbReference type="ARBA" id="ARBA00022777"/>
    </source>
</evidence>
<feature type="domain" description="Histidine kinase" evidence="6">
    <location>
        <begin position="236"/>
        <end position="343"/>
    </location>
</feature>
<dbReference type="GO" id="GO:0016301">
    <property type="term" value="F:kinase activity"/>
    <property type="evidence" value="ECO:0007669"/>
    <property type="project" value="UniProtKB-KW"/>
</dbReference>
<keyword evidence="5" id="KW-0902">Two-component regulatory system</keyword>
<dbReference type="InterPro" id="IPR036890">
    <property type="entry name" value="HATPase_C_sf"/>
</dbReference>
<dbReference type="PROSITE" id="PS50109">
    <property type="entry name" value="HIS_KIN"/>
    <property type="match status" value="1"/>
</dbReference>
<dbReference type="Pfam" id="PF02518">
    <property type="entry name" value="HATPase_c"/>
    <property type="match status" value="1"/>
</dbReference>
<evidence type="ECO:0000256" key="2">
    <source>
        <dbReference type="ARBA" id="ARBA00012438"/>
    </source>
</evidence>
<evidence type="ECO:0000256" key="5">
    <source>
        <dbReference type="ARBA" id="ARBA00023012"/>
    </source>
</evidence>
<dbReference type="InterPro" id="IPR003594">
    <property type="entry name" value="HATPase_dom"/>
</dbReference>
<dbReference type="EMBL" id="JARBJD010000372">
    <property type="protein sequence ID" value="KAK2942958.1"/>
    <property type="molecule type" value="Genomic_DNA"/>
</dbReference>